<sequence>MEMEETVLPNSRGSLSPKPVQKPQIWWSNGIFFVGYHRLWSHRAFTATTPLRIVLAWMASMGFQGSAKWWVLRHRLHHRFTDSPEHDPYSATKGLWFAHCGWIFFKPKYSRMKLIEREDLESDPVLRSSPDSFSRHSLAKIGWNDAMGGYVWGGLVARLLIWHTTFCINSLAHWSGLQPYTEEVSARGNYLLAVLTSGEGNHNFHHAFPKDFRNGPHPADWDPTKWIIWVLHRYTAFVPTIATTPEAEVLKARAHVHRLHADRLTSQIPCSDIAKDDTQLPHWTKADLARELEEDEGAVFLLIDGYIVDVGGYLDVHPGGPALLRNWSIATTSHQHSEKPSATTSRRKRFSSGTSSPIDSGYESATVELTSTSTARNPTSADTADLRAKLHATLNEDAVSMETKIKDASKAFFGQINSHSQAAKEKMRCFRVAKLVSE</sequence>
<protein>
    <submittedName>
        <fullName evidence="1">Uncharacterized protein</fullName>
    </submittedName>
</protein>
<comment type="caution">
    <text evidence="1">The sequence shown here is derived from an EMBL/GenBank/DDBJ whole genome shotgun (WGS) entry which is preliminary data.</text>
</comment>
<accession>A0ACC2WIH4</accession>
<evidence type="ECO:0000313" key="2">
    <source>
        <dbReference type="Proteomes" id="UP001230649"/>
    </source>
</evidence>
<organism evidence="1 2">
    <name type="scientific">Naganishia adeliensis</name>
    <dbReference type="NCBI Taxonomy" id="92952"/>
    <lineage>
        <taxon>Eukaryota</taxon>
        <taxon>Fungi</taxon>
        <taxon>Dikarya</taxon>
        <taxon>Basidiomycota</taxon>
        <taxon>Agaricomycotina</taxon>
        <taxon>Tremellomycetes</taxon>
        <taxon>Filobasidiales</taxon>
        <taxon>Filobasidiaceae</taxon>
        <taxon>Naganishia</taxon>
    </lineage>
</organism>
<keyword evidence="2" id="KW-1185">Reference proteome</keyword>
<dbReference type="EMBL" id="JASBWS010000021">
    <property type="protein sequence ID" value="KAJ9110984.1"/>
    <property type="molecule type" value="Genomic_DNA"/>
</dbReference>
<reference evidence="1" key="1">
    <citation type="submission" date="2023-04" db="EMBL/GenBank/DDBJ databases">
        <title>Draft Genome sequencing of Naganishia species isolated from polar environments using Oxford Nanopore Technology.</title>
        <authorList>
            <person name="Leo P."/>
            <person name="Venkateswaran K."/>
        </authorList>
    </citation>
    <scope>NUCLEOTIDE SEQUENCE</scope>
    <source>
        <strain evidence="1">MNA-CCFEE 5262</strain>
    </source>
</reference>
<dbReference type="Proteomes" id="UP001230649">
    <property type="component" value="Unassembled WGS sequence"/>
</dbReference>
<evidence type="ECO:0000313" key="1">
    <source>
        <dbReference type="EMBL" id="KAJ9110984.1"/>
    </source>
</evidence>
<proteinExistence type="predicted"/>
<gene>
    <name evidence="1" type="ORF">QFC20_002751</name>
</gene>
<name>A0ACC2WIH4_9TREE</name>